<dbReference type="GO" id="GO:0005737">
    <property type="term" value="C:cytoplasm"/>
    <property type="evidence" value="ECO:0007669"/>
    <property type="project" value="TreeGrafter"/>
</dbReference>
<feature type="non-terminal residue" evidence="5">
    <location>
        <position position="60"/>
    </location>
</feature>
<evidence type="ECO:0000256" key="1">
    <source>
        <dbReference type="ARBA" id="ARBA00009902"/>
    </source>
</evidence>
<gene>
    <name evidence="5" type="ORF">S03H2_03622</name>
</gene>
<dbReference type="PANTHER" id="PTHR42800">
    <property type="entry name" value="EXOINULINASE INUD (AFU_ORTHOLOGUE AFUA_5G00480)"/>
    <property type="match status" value="1"/>
</dbReference>
<evidence type="ECO:0000256" key="3">
    <source>
        <dbReference type="ARBA" id="ARBA00023295"/>
    </source>
</evidence>
<evidence type="ECO:0000313" key="5">
    <source>
        <dbReference type="EMBL" id="GAH30934.1"/>
    </source>
</evidence>
<protein>
    <recommendedName>
        <fullName evidence="4">Glycosyl hydrolase family 32 N-terminal domain-containing protein</fullName>
    </recommendedName>
</protein>
<dbReference type="EMBL" id="BARU01001358">
    <property type="protein sequence ID" value="GAH30934.1"/>
    <property type="molecule type" value="Genomic_DNA"/>
</dbReference>
<dbReference type="SUPFAM" id="SSF75005">
    <property type="entry name" value="Arabinanase/levansucrase/invertase"/>
    <property type="match status" value="1"/>
</dbReference>
<dbReference type="GO" id="GO:0005987">
    <property type="term" value="P:sucrose catabolic process"/>
    <property type="evidence" value="ECO:0007669"/>
    <property type="project" value="TreeGrafter"/>
</dbReference>
<sequence length="60" mass="7390">MDKNNEKKPYLEMYKNARLREEDCPLRPKYHFIAPANWMNDPNGPIYYKGEYHIFYQHNP</sequence>
<dbReference type="PANTHER" id="PTHR42800:SF1">
    <property type="entry name" value="EXOINULINASE INUD (AFU_ORTHOLOGUE AFUA_5G00480)"/>
    <property type="match status" value="1"/>
</dbReference>
<comment type="similarity">
    <text evidence="1">Belongs to the glycosyl hydrolase 32 family.</text>
</comment>
<dbReference type="Pfam" id="PF00251">
    <property type="entry name" value="Glyco_hydro_32N"/>
    <property type="match status" value="1"/>
</dbReference>
<proteinExistence type="inferred from homology"/>
<accession>X1FNI3</accession>
<organism evidence="5">
    <name type="scientific">marine sediment metagenome</name>
    <dbReference type="NCBI Taxonomy" id="412755"/>
    <lineage>
        <taxon>unclassified sequences</taxon>
        <taxon>metagenomes</taxon>
        <taxon>ecological metagenomes</taxon>
    </lineage>
</organism>
<evidence type="ECO:0000256" key="2">
    <source>
        <dbReference type="ARBA" id="ARBA00022801"/>
    </source>
</evidence>
<reference evidence="5" key="1">
    <citation type="journal article" date="2014" name="Front. Microbiol.">
        <title>High frequency of phylogenetically diverse reductive dehalogenase-homologous genes in deep subseafloor sedimentary metagenomes.</title>
        <authorList>
            <person name="Kawai M."/>
            <person name="Futagami T."/>
            <person name="Toyoda A."/>
            <person name="Takaki Y."/>
            <person name="Nishi S."/>
            <person name="Hori S."/>
            <person name="Arai W."/>
            <person name="Tsubouchi T."/>
            <person name="Morono Y."/>
            <person name="Uchiyama I."/>
            <person name="Ito T."/>
            <person name="Fujiyama A."/>
            <person name="Inagaki F."/>
            <person name="Takami H."/>
        </authorList>
    </citation>
    <scope>NUCLEOTIDE SEQUENCE</scope>
    <source>
        <strain evidence="5">Expedition CK06-06</strain>
    </source>
</reference>
<evidence type="ECO:0000259" key="4">
    <source>
        <dbReference type="Pfam" id="PF00251"/>
    </source>
</evidence>
<keyword evidence="3" id="KW-0326">Glycosidase</keyword>
<comment type="caution">
    <text evidence="5">The sequence shown here is derived from an EMBL/GenBank/DDBJ whole genome shotgun (WGS) entry which is preliminary data.</text>
</comment>
<dbReference type="InterPro" id="IPR023296">
    <property type="entry name" value="Glyco_hydro_beta-prop_sf"/>
</dbReference>
<dbReference type="AlphaFoldDB" id="X1FNI3"/>
<name>X1FNI3_9ZZZZ</name>
<dbReference type="Gene3D" id="2.115.10.20">
    <property type="entry name" value="Glycosyl hydrolase domain, family 43"/>
    <property type="match status" value="1"/>
</dbReference>
<dbReference type="GO" id="GO:0004575">
    <property type="term" value="F:sucrose alpha-glucosidase activity"/>
    <property type="evidence" value="ECO:0007669"/>
    <property type="project" value="TreeGrafter"/>
</dbReference>
<dbReference type="InterPro" id="IPR013148">
    <property type="entry name" value="Glyco_hydro_32_N"/>
</dbReference>
<feature type="domain" description="Glycosyl hydrolase family 32 N-terminal" evidence="4">
    <location>
        <begin position="31"/>
        <end position="60"/>
    </location>
</feature>
<keyword evidence="2" id="KW-0378">Hydrolase</keyword>